<dbReference type="RefSeq" id="XP_043035126.1">
    <property type="nucleotide sequence ID" value="XM_043181092.1"/>
</dbReference>
<keyword evidence="2" id="KW-1185">Reference proteome</keyword>
<evidence type="ECO:0000313" key="1">
    <source>
        <dbReference type="EMBL" id="KAG7441626.1"/>
    </source>
</evidence>
<name>A0A9P7VKH5_9AGAR</name>
<dbReference type="GeneID" id="66103388"/>
<dbReference type="Proteomes" id="UP000812287">
    <property type="component" value="Unassembled WGS sequence"/>
</dbReference>
<dbReference type="OrthoDB" id="10253869at2759"/>
<accession>A0A9P7VKH5</accession>
<gene>
    <name evidence="1" type="ORF">BT62DRAFT_476637</name>
</gene>
<proteinExistence type="predicted"/>
<organism evidence="1 2">
    <name type="scientific">Guyanagaster necrorhizus</name>
    <dbReference type="NCBI Taxonomy" id="856835"/>
    <lineage>
        <taxon>Eukaryota</taxon>
        <taxon>Fungi</taxon>
        <taxon>Dikarya</taxon>
        <taxon>Basidiomycota</taxon>
        <taxon>Agaricomycotina</taxon>
        <taxon>Agaricomycetes</taxon>
        <taxon>Agaricomycetidae</taxon>
        <taxon>Agaricales</taxon>
        <taxon>Marasmiineae</taxon>
        <taxon>Physalacriaceae</taxon>
        <taxon>Guyanagaster</taxon>
    </lineage>
</organism>
<dbReference type="EMBL" id="MU250558">
    <property type="protein sequence ID" value="KAG7441626.1"/>
    <property type="molecule type" value="Genomic_DNA"/>
</dbReference>
<sequence length="94" mass="10824">MIGPVPVEHRKDWHDLGIHSCFPNANIKHLHVFSCVIPAASYSACHLYDFLSSYLTIPGMFYRFKEARSHLQLFCHSNDFLFSVFLPLKAWSAP</sequence>
<reference evidence="1" key="1">
    <citation type="submission" date="2020-11" db="EMBL/GenBank/DDBJ databases">
        <title>Adaptations for nitrogen fixation in a non-lichenized fungal sporocarp promotes dispersal by wood-feeding termites.</title>
        <authorList>
            <consortium name="DOE Joint Genome Institute"/>
            <person name="Koch R.A."/>
            <person name="Yoon G."/>
            <person name="Arayal U."/>
            <person name="Lail K."/>
            <person name="Amirebrahimi M."/>
            <person name="Labutti K."/>
            <person name="Lipzen A."/>
            <person name="Riley R."/>
            <person name="Barry K."/>
            <person name="Henrissat B."/>
            <person name="Grigoriev I.V."/>
            <person name="Herr J.R."/>
            <person name="Aime M.C."/>
        </authorList>
    </citation>
    <scope>NUCLEOTIDE SEQUENCE</scope>
    <source>
        <strain evidence="1">MCA 3950</strain>
    </source>
</reference>
<protein>
    <submittedName>
        <fullName evidence="1">Uncharacterized protein</fullName>
    </submittedName>
</protein>
<dbReference type="AlphaFoldDB" id="A0A9P7VKH5"/>
<evidence type="ECO:0000313" key="2">
    <source>
        <dbReference type="Proteomes" id="UP000812287"/>
    </source>
</evidence>
<comment type="caution">
    <text evidence="1">The sequence shown here is derived from an EMBL/GenBank/DDBJ whole genome shotgun (WGS) entry which is preliminary data.</text>
</comment>